<evidence type="ECO:0000313" key="12">
    <source>
        <dbReference type="EnsemblMetazoa" id="XP_030830606"/>
    </source>
</evidence>
<keyword evidence="8" id="KW-0406">Ion transport</keyword>
<comment type="subcellular location">
    <subcellularLocation>
        <location evidence="1 8">Cell membrane</location>
        <topology evidence="1 8">Multi-pass membrane protein</topology>
    </subcellularLocation>
</comment>
<feature type="compositionally biased region" description="Polar residues" evidence="9">
    <location>
        <begin position="62"/>
        <end position="76"/>
    </location>
</feature>
<feature type="transmembrane region" description="Helical" evidence="8">
    <location>
        <begin position="472"/>
        <end position="490"/>
    </location>
</feature>
<feature type="transmembrane region" description="Helical" evidence="8">
    <location>
        <begin position="597"/>
        <end position="618"/>
    </location>
</feature>
<evidence type="ECO:0000313" key="13">
    <source>
        <dbReference type="Proteomes" id="UP000007110"/>
    </source>
</evidence>
<dbReference type="RefSeq" id="XP_030830606.1">
    <property type="nucleotide sequence ID" value="XM_030974746.1"/>
</dbReference>
<feature type="transmembrane region" description="Helical" evidence="8">
    <location>
        <begin position="401"/>
        <end position="422"/>
    </location>
</feature>
<evidence type="ECO:0000256" key="2">
    <source>
        <dbReference type="ARBA" id="ARBA00009657"/>
    </source>
</evidence>
<evidence type="ECO:0000256" key="5">
    <source>
        <dbReference type="ARBA" id="ARBA00022989"/>
    </source>
</evidence>
<dbReference type="EnsemblMetazoa" id="XM_030974746">
    <property type="protein sequence ID" value="XP_030830606"/>
    <property type="gene ID" value="LOC582078"/>
</dbReference>
<protein>
    <recommendedName>
        <fullName evidence="8">Solute carrier organic anion transporter family member</fullName>
    </recommendedName>
</protein>
<evidence type="ECO:0000256" key="7">
    <source>
        <dbReference type="ARBA" id="ARBA00023157"/>
    </source>
</evidence>
<dbReference type="PANTHER" id="PTHR11388">
    <property type="entry name" value="ORGANIC ANION TRANSPORTER"/>
    <property type="match status" value="1"/>
</dbReference>
<feature type="domain" description="Major facilitator superfamily (MFS) profile" evidence="10">
    <location>
        <begin position="118"/>
        <end position="709"/>
    </location>
</feature>
<keyword evidence="8" id="KW-0813">Transport</keyword>
<keyword evidence="5 8" id="KW-1133">Transmembrane helix</keyword>
<dbReference type="GO" id="GO:0006811">
    <property type="term" value="P:monoatomic ion transport"/>
    <property type="evidence" value="ECO:0007669"/>
    <property type="project" value="UniProtKB-KW"/>
</dbReference>
<dbReference type="InterPro" id="IPR036058">
    <property type="entry name" value="Kazal_dom_sf"/>
</dbReference>
<accession>A0A7M7N504</accession>
<dbReference type="NCBIfam" id="TIGR00805">
    <property type="entry name" value="oat"/>
    <property type="match status" value="1"/>
</dbReference>
<feature type="transmembrane region" description="Helical" evidence="8">
    <location>
        <begin position="437"/>
        <end position="460"/>
    </location>
</feature>
<dbReference type="KEGG" id="spu:582078"/>
<dbReference type="GO" id="GO:0043252">
    <property type="term" value="P:sodium-independent organic anion transport"/>
    <property type="evidence" value="ECO:0000318"/>
    <property type="project" value="GO_Central"/>
</dbReference>
<dbReference type="GO" id="GO:0015347">
    <property type="term" value="F:sodium-independent organic anion transmembrane transporter activity"/>
    <property type="evidence" value="ECO:0000318"/>
    <property type="project" value="GO_Central"/>
</dbReference>
<feature type="region of interest" description="Disordered" evidence="9">
    <location>
        <begin position="713"/>
        <end position="744"/>
    </location>
</feature>
<dbReference type="InterPro" id="IPR036259">
    <property type="entry name" value="MFS_trans_sf"/>
</dbReference>
<evidence type="ECO:0000256" key="9">
    <source>
        <dbReference type="SAM" id="MobiDB-lite"/>
    </source>
</evidence>
<sequence length="744" mass="81365">MEGSYKTQEDDRILLRPPSAVGTQTNFNDPQRAAELELGIDNPLAVETETSLQNGDAHEQNGGASNGKTRTMSNGNGHAAEPDSLPPKPNEVDDDDDNPECGWFRWRPNCLQCCNNIVGYTLFLSIFVIAQGMTVNGLVYVVITTLERRFGFTSVRSGFISSSYDFTVMVIIIFVTYFGEKAHKPIWLGIGAGIFGIGSIIFTLPHFLTGDYVYQNSDFELCDSNRTGDDLCTTTEVQDENLVNYYAVFILAQVFHGVGASPLYTLGVTYIDENVSSAASGLYIGIFKAMAILGPAIGYIMGGIFLGLYTDIQHADDLDITPEDPTWVGAWWLGFIVVAAISFSLVIPFVGFGKTLPGGKKMFAQREVETQKGTEFEAKTGWQAVLQFPKALWMLVKNLPFMFNNLSTACETFILVAVGVFGPKYMESQFNMTAGEAAIIAGIIVTPSSFIGALFGGWVVKHYNLKYRGMMRFTLVVLIISFGLQFLFLISCANVDFAGVTVNYGRNPADITPEEGSNITAICNDDCKCTNNFQPLCGEDAVMYYSPCHAGCTVKSTNEDSQSVYSECDCIPPTNMTAGILGTGDGGRCEQGCSKQLTFIILTFLLITVAAMIAVPQLTATLRCVSQSQRTFALGVQSVIYRCLGSVPAPIIFGSLIDRTCLIWEDECDGSRNCWMYDNVELSRYTLIMLQSAKGLSIIFIILALVTYRPATENPTESAAPSTISKDVMPPEIPRVEDIEDEKV</sequence>
<keyword evidence="7" id="KW-1015">Disulfide bond</keyword>
<feature type="compositionally biased region" description="Basic and acidic residues" evidence="9">
    <location>
        <begin position="734"/>
        <end position="744"/>
    </location>
</feature>
<dbReference type="PROSITE" id="PS51465">
    <property type="entry name" value="KAZAL_2"/>
    <property type="match status" value="1"/>
</dbReference>
<organism evidence="12 13">
    <name type="scientific">Strongylocentrotus purpuratus</name>
    <name type="common">Purple sea urchin</name>
    <dbReference type="NCBI Taxonomy" id="7668"/>
    <lineage>
        <taxon>Eukaryota</taxon>
        <taxon>Metazoa</taxon>
        <taxon>Echinodermata</taxon>
        <taxon>Eleutherozoa</taxon>
        <taxon>Echinozoa</taxon>
        <taxon>Echinoidea</taxon>
        <taxon>Euechinoidea</taxon>
        <taxon>Echinacea</taxon>
        <taxon>Camarodonta</taxon>
        <taxon>Echinidea</taxon>
        <taxon>Strongylocentrotidae</taxon>
        <taxon>Strongylocentrotus</taxon>
    </lineage>
</organism>
<evidence type="ECO:0000256" key="3">
    <source>
        <dbReference type="ARBA" id="ARBA00022475"/>
    </source>
</evidence>
<feature type="transmembrane region" description="Helical" evidence="8">
    <location>
        <begin position="245"/>
        <end position="270"/>
    </location>
</feature>
<dbReference type="GeneID" id="582078"/>
<dbReference type="OrthoDB" id="6770063at2759"/>
<feature type="transmembrane region" description="Helical" evidence="8">
    <location>
        <begin position="186"/>
        <end position="208"/>
    </location>
</feature>
<feature type="transmembrane region" description="Helical" evidence="8">
    <location>
        <begin position="282"/>
        <end position="309"/>
    </location>
</feature>
<feature type="transmembrane region" description="Helical" evidence="8">
    <location>
        <begin position="685"/>
        <end position="708"/>
    </location>
</feature>
<feature type="domain" description="Kazal-like" evidence="11">
    <location>
        <begin position="517"/>
        <end position="572"/>
    </location>
</feature>
<dbReference type="AlphaFoldDB" id="A0A7M7N504"/>
<feature type="region of interest" description="Disordered" evidence="9">
    <location>
        <begin position="1"/>
        <end position="96"/>
    </location>
</feature>
<evidence type="ECO:0000256" key="6">
    <source>
        <dbReference type="ARBA" id="ARBA00023136"/>
    </source>
</evidence>
<dbReference type="FunCoup" id="A0A7M7N504">
    <property type="interactions" value="902"/>
</dbReference>
<dbReference type="OMA" id="LIWEDEC"/>
<feature type="compositionally biased region" description="Polar residues" evidence="9">
    <location>
        <begin position="713"/>
        <end position="725"/>
    </location>
</feature>
<keyword evidence="4 8" id="KW-0812">Transmembrane</keyword>
<evidence type="ECO:0000259" key="10">
    <source>
        <dbReference type="PROSITE" id="PS50850"/>
    </source>
</evidence>
<keyword evidence="3" id="KW-1003">Cell membrane</keyword>
<evidence type="ECO:0000259" key="11">
    <source>
        <dbReference type="PROSITE" id="PS51465"/>
    </source>
</evidence>
<reference evidence="12" key="2">
    <citation type="submission" date="2021-01" db="UniProtKB">
        <authorList>
            <consortium name="EnsemblMetazoa"/>
        </authorList>
    </citation>
    <scope>IDENTIFICATION</scope>
</reference>
<evidence type="ECO:0000256" key="1">
    <source>
        <dbReference type="ARBA" id="ARBA00004651"/>
    </source>
</evidence>
<dbReference type="GO" id="GO:0016323">
    <property type="term" value="C:basolateral plasma membrane"/>
    <property type="evidence" value="ECO:0000318"/>
    <property type="project" value="GO_Central"/>
</dbReference>
<dbReference type="Pfam" id="PF07648">
    <property type="entry name" value="Kazal_2"/>
    <property type="match status" value="1"/>
</dbReference>
<dbReference type="Proteomes" id="UP000007110">
    <property type="component" value="Unassembled WGS sequence"/>
</dbReference>
<dbReference type="PANTHER" id="PTHR11388:SF100">
    <property type="entry name" value="SOLUTE CARRIER ORGANIC ANION TRANSPORTER FAMILY MEMBER 4A1"/>
    <property type="match status" value="1"/>
</dbReference>
<dbReference type="InterPro" id="IPR004156">
    <property type="entry name" value="OATP"/>
</dbReference>
<evidence type="ECO:0000256" key="4">
    <source>
        <dbReference type="ARBA" id="ARBA00022692"/>
    </source>
</evidence>
<name>A0A7M7N504_STRPU</name>
<dbReference type="SUPFAM" id="SSF100895">
    <property type="entry name" value="Kazal-type serine protease inhibitors"/>
    <property type="match status" value="1"/>
</dbReference>
<dbReference type="InterPro" id="IPR020846">
    <property type="entry name" value="MFS_dom"/>
</dbReference>
<dbReference type="Gene3D" id="1.20.1250.20">
    <property type="entry name" value="MFS general substrate transporter like domains"/>
    <property type="match status" value="1"/>
</dbReference>
<dbReference type="CDD" id="cd17403">
    <property type="entry name" value="MFS_SLCO4_OATP4"/>
    <property type="match status" value="1"/>
</dbReference>
<feature type="transmembrane region" description="Helical" evidence="8">
    <location>
        <begin position="163"/>
        <end position="179"/>
    </location>
</feature>
<proteinExistence type="inferred from homology"/>
<keyword evidence="6 8" id="KW-0472">Membrane</keyword>
<dbReference type="InParanoid" id="A0A7M7N504"/>
<evidence type="ECO:0000256" key="8">
    <source>
        <dbReference type="RuleBase" id="RU362056"/>
    </source>
</evidence>
<dbReference type="Pfam" id="PF03137">
    <property type="entry name" value="OATP"/>
    <property type="match status" value="1"/>
</dbReference>
<reference evidence="13" key="1">
    <citation type="submission" date="2015-02" db="EMBL/GenBank/DDBJ databases">
        <title>Genome sequencing for Strongylocentrotus purpuratus.</title>
        <authorList>
            <person name="Murali S."/>
            <person name="Liu Y."/>
            <person name="Vee V."/>
            <person name="English A."/>
            <person name="Wang M."/>
            <person name="Skinner E."/>
            <person name="Han Y."/>
            <person name="Muzny D.M."/>
            <person name="Worley K.C."/>
            <person name="Gibbs R.A."/>
        </authorList>
    </citation>
    <scope>NUCLEOTIDE SEQUENCE</scope>
</reference>
<dbReference type="PROSITE" id="PS50850">
    <property type="entry name" value="MFS"/>
    <property type="match status" value="1"/>
</dbReference>
<dbReference type="PROSITE" id="PS00282">
    <property type="entry name" value="KAZAL_1"/>
    <property type="match status" value="1"/>
</dbReference>
<feature type="transmembrane region" description="Helical" evidence="8">
    <location>
        <begin position="329"/>
        <end position="352"/>
    </location>
</feature>
<dbReference type="InterPro" id="IPR002350">
    <property type="entry name" value="Kazal_dom"/>
</dbReference>
<dbReference type="SUPFAM" id="SSF103473">
    <property type="entry name" value="MFS general substrate transporter"/>
    <property type="match status" value="1"/>
</dbReference>
<feature type="transmembrane region" description="Helical" evidence="8">
    <location>
        <begin position="117"/>
        <end position="143"/>
    </location>
</feature>
<comment type="similarity">
    <text evidence="2 8">Belongs to the organo anion transporter (TC 2.A.60) family.</text>
</comment>
<feature type="transmembrane region" description="Helical" evidence="8">
    <location>
        <begin position="639"/>
        <end position="657"/>
    </location>
</feature>
<keyword evidence="13" id="KW-1185">Reference proteome</keyword>